<evidence type="ECO:0000313" key="3">
    <source>
        <dbReference type="Proteomes" id="UP000279259"/>
    </source>
</evidence>
<feature type="compositionally biased region" description="Basic and acidic residues" evidence="1">
    <location>
        <begin position="162"/>
        <end position="171"/>
    </location>
</feature>
<keyword evidence="3" id="KW-1185">Reference proteome</keyword>
<gene>
    <name evidence="2" type="ORF">EHS25_005315</name>
</gene>
<dbReference type="AlphaFoldDB" id="A0A427XZ08"/>
<accession>A0A427XZ08</accession>
<reference evidence="2 3" key="1">
    <citation type="submission" date="2018-11" db="EMBL/GenBank/DDBJ databases">
        <title>Genome sequence of Saitozyma podzolica DSM 27192.</title>
        <authorList>
            <person name="Aliyu H."/>
            <person name="Gorte O."/>
            <person name="Ochsenreither K."/>
        </authorList>
    </citation>
    <scope>NUCLEOTIDE SEQUENCE [LARGE SCALE GENOMIC DNA]</scope>
    <source>
        <strain evidence="2 3">DSM 27192</strain>
    </source>
</reference>
<organism evidence="2 3">
    <name type="scientific">Saitozyma podzolica</name>
    <dbReference type="NCBI Taxonomy" id="1890683"/>
    <lineage>
        <taxon>Eukaryota</taxon>
        <taxon>Fungi</taxon>
        <taxon>Dikarya</taxon>
        <taxon>Basidiomycota</taxon>
        <taxon>Agaricomycotina</taxon>
        <taxon>Tremellomycetes</taxon>
        <taxon>Tremellales</taxon>
        <taxon>Trimorphomycetaceae</taxon>
        <taxon>Saitozyma</taxon>
    </lineage>
</organism>
<sequence>MSVEHSESALMLDTLTEIMFQSAKWTRHTMTAACEGCGETIKNQDWVWSRSRSFRHTGCPTEDAKTATDTENARRSNLKVQIPSEISKLLPSNLKDGTQPERVLSFLERKVDKLGGVRPGMGDVRPGMGVYGPTSRRGYLNRMMRALDDKWEDHDALSDHSYVSDDGRGSDDGEGSPGINQEDLLRKFESARRSIRSQMDAKERVTVEKTMLSQGWSMQFFSPTYGKKVCSLPACPQKTAALAGGEQQPTLGDQVEAIWVDQAERLFLHQQCLQSAMDNDYMYQSETETAVDSGSETETED</sequence>
<dbReference type="Proteomes" id="UP000279259">
    <property type="component" value="Unassembled WGS sequence"/>
</dbReference>
<name>A0A427XZ08_9TREE</name>
<proteinExistence type="predicted"/>
<dbReference type="EMBL" id="RSCD01000022">
    <property type="protein sequence ID" value="RSH84070.1"/>
    <property type="molecule type" value="Genomic_DNA"/>
</dbReference>
<dbReference type="OrthoDB" id="10372858at2759"/>
<feature type="region of interest" description="Disordered" evidence="1">
    <location>
        <begin position="162"/>
        <end position="181"/>
    </location>
</feature>
<protein>
    <submittedName>
        <fullName evidence="2">Uncharacterized protein</fullName>
    </submittedName>
</protein>
<evidence type="ECO:0000256" key="1">
    <source>
        <dbReference type="SAM" id="MobiDB-lite"/>
    </source>
</evidence>
<evidence type="ECO:0000313" key="2">
    <source>
        <dbReference type="EMBL" id="RSH84070.1"/>
    </source>
</evidence>
<comment type="caution">
    <text evidence="2">The sequence shown here is derived from an EMBL/GenBank/DDBJ whole genome shotgun (WGS) entry which is preliminary data.</text>
</comment>